<evidence type="ECO:0000313" key="2">
    <source>
        <dbReference type="Proteomes" id="UP000250235"/>
    </source>
</evidence>
<accession>A0A2Z6ZXL1</accession>
<dbReference type="EMBL" id="KV213891">
    <property type="protein sequence ID" value="KZT75628.1"/>
    <property type="molecule type" value="Genomic_DNA"/>
</dbReference>
<reference evidence="1 2" key="1">
    <citation type="journal article" date="2015" name="Proc. Natl. Acad. Sci. U.S.A.">
        <title>The resurrection genome of Boea hygrometrica: A blueprint for survival of dehydration.</title>
        <authorList>
            <person name="Xiao L."/>
            <person name="Yang G."/>
            <person name="Zhang L."/>
            <person name="Yang X."/>
            <person name="Zhao S."/>
            <person name="Ji Z."/>
            <person name="Zhou Q."/>
            <person name="Hu M."/>
            <person name="Wang Y."/>
            <person name="Chen M."/>
            <person name="Xu Y."/>
            <person name="Jin H."/>
            <person name="Xiao X."/>
            <person name="Hu G."/>
            <person name="Bao F."/>
            <person name="Hu Y."/>
            <person name="Wan P."/>
            <person name="Li L."/>
            <person name="Deng X."/>
            <person name="Kuang T."/>
            <person name="Xiang C."/>
            <person name="Zhu J.K."/>
            <person name="Oliver M.J."/>
            <person name="He Y."/>
        </authorList>
    </citation>
    <scope>NUCLEOTIDE SEQUENCE [LARGE SCALE GENOMIC DNA]</scope>
    <source>
        <strain evidence="2">cv. XS01</strain>
    </source>
</reference>
<dbReference type="AlphaFoldDB" id="A0A2Z6ZXL1"/>
<name>A0A2Z6ZXL1_9LAMI</name>
<protein>
    <submittedName>
        <fullName evidence="1">Uncharacterized protein</fullName>
    </submittedName>
</protein>
<sequence>MGAASRAAARLIGGQWPLVSRTRRWDAHWLRNIMAALRAVAGRYMRRAWRGSARPCAARYVAAAVAVRPPSDVSPAACDG</sequence>
<dbReference type="Proteomes" id="UP000250235">
    <property type="component" value="Unassembled WGS sequence"/>
</dbReference>
<gene>
    <name evidence="1" type="ORF">F511_47347</name>
</gene>
<evidence type="ECO:0000313" key="1">
    <source>
        <dbReference type="EMBL" id="KZT75628.1"/>
    </source>
</evidence>
<keyword evidence="2" id="KW-1185">Reference proteome</keyword>
<proteinExistence type="predicted"/>
<organism evidence="1 2">
    <name type="scientific">Dorcoceras hygrometricum</name>
    <dbReference type="NCBI Taxonomy" id="472368"/>
    <lineage>
        <taxon>Eukaryota</taxon>
        <taxon>Viridiplantae</taxon>
        <taxon>Streptophyta</taxon>
        <taxon>Embryophyta</taxon>
        <taxon>Tracheophyta</taxon>
        <taxon>Spermatophyta</taxon>
        <taxon>Magnoliopsida</taxon>
        <taxon>eudicotyledons</taxon>
        <taxon>Gunneridae</taxon>
        <taxon>Pentapetalae</taxon>
        <taxon>asterids</taxon>
        <taxon>lamiids</taxon>
        <taxon>Lamiales</taxon>
        <taxon>Gesneriaceae</taxon>
        <taxon>Didymocarpoideae</taxon>
        <taxon>Trichosporeae</taxon>
        <taxon>Loxocarpinae</taxon>
        <taxon>Dorcoceras</taxon>
    </lineage>
</organism>